<dbReference type="InterPro" id="IPR058498">
    <property type="entry name" value="DUF8185"/>
</dbReference>
<organism evidence="3 4">
    <name type="scientific">Tsukamurella soli</name>
    <dbReference type="NCBI Taxonomy" id="644556"/>
    <lineage>
        <taxon>Bacteria</taxon>
        <taxon>Bacillati</taxon>
        <taxon>Actinomycetota</taxon>
        <taxon>Actinomycetes</taxon>
        <taxon>Mycobacteriales</taxon>
        <taxon>Tsukamurellaceae</taxon>
        <taxon>Tsukamurella</taxon>
    </lineage>
</organism>
<proteinExistence type="predicted"/>
<gene>
    <name evidence="3" type="ORF">GCM10023147_34690</name>
</gene>
<evidence type="ECO:0000313" key="4">
    <source>
        <dbReference type="Proteomes" id="UP001500635"/>
    </source>
</evidence>
<evidence type="ECO:0000259" key="2">
    <source>
        <dbReference type="Pfam" id="PF26572"/>
    </source>
</evidence>
<dbReference type="EMBL" id="BAABFR010000062">
    <property type="protein sequence ID" value="GAA4398448.1"/>
    <property type="molecule type" value="Genomic_DNA"/>
</dbReference>
<comment type="caution">
    <text evidence="3">The sequence shown here is derived from an EMBL/GenBank/DDBJ whole genome shotgun (WGS) entry which is preliminary data.</text>
</comment>
<dbReference type="Proteomes" id="UP001500635">
    <property type="component" value="Unassembled WGS sequence"/>
</dbReference>
<feature type="domain" description="DUF8185" evidence="2">
    <location>
        <begin position="100"/>
        <end position="202"/>
    </location>
</feature>
<keyword evidence="4" id="KW-1185">Reference proteome</keyword>
<feature type="domain" description="DUF8010" evidence="1">
    <location>
        <begin position="1"/>
        <end position="97"/>
    </location>
</feature>
<dbReference type="InterPro" id="IPR058323">
    <property type="entry name" value="DUF8010"/>
</dbReference>
<sequence>MSERYLRIDGSGRGDLTAFLGRLLRTDESAVVRVRRRTPDAVEVWGTTGFGVLVVRVLPGTVAPDSLVASGGTLHESLRAGDAELDTGYAMDSAWRGALPPADGFLLVDTVPAAVLRGIAERGAEMGREVSGPAGPPPSLLASHVLHVDDGAGLSVDIELRTAFALEAMGFAGDGADEPVRVRATATWLRLDARFGSLYQRAVTGPRLLV</sequence>
<dbReference type="Pfam" id="PF26572">
    <property type="entry name" value="DUF8185"/>
    <property type="match status" value="1"/>
</dbReference>
<evidence type="ECO:0000313" key="3">
    <source>
        <dbReference type="EMBL" id="GAA4398448.1"/>
    </source>
</evidence>
<accession>A0ABP8K0A0</accession>
<name>A0ABP8K0A0_9ACTN</name>
<evidence type="ECO:0000259" key="1">
    <source>
        <dbReference type="Pfam" id="PF26035"/>
    </source>
</evidence>
<dbReference type="RefSeq" id="WP_344998284.1">
    <property type="nucleotide sequence ID" value="NZ_BAABFR010000062.1"/>
</dbReference>
<protein>
    <submittedName>
        <fullName evidence="3">Uncharacterized protein</fullName>
    </submittedName>
</protein>
<dbReference type="Pfam" id="PF26035">
    <property type="entry name" value="DUF8010"/>
    <property type="match status" value="1"/>
</dbReference>
<reference evidence="4" key="1">
    <citation type="journal article" date="2019" name="Int. J. Syst. Evol. Microbiol.">
        <title>The Global Catalogue of Microorganisms (GCM) 10K type strain sequencing project: providing services to taxonomists for standard genome sequencing and annotation.</title>
        <authorList>
            <consortium name="The Broad Institute Genomics Platform"/>
            <consortium name="The Broad Institute Genome Sequencing Center for Infectious Disease"/>
            <person name="Wu L."/>
            <person name="Ma J."/>
        </authorList>
    </citation>
    <scope>NUCLEOTIDE SEQUENCE [LARGE SCALE GENOMIC DNA]</scope>
    <source>
        <strain evidence="4">JCM 17688</strain>
    </source>
</reference>